<accession>A0ACB6ZTU2</accession>
<keyword evidence="2" id="KW-1185">Reference proteome</keyword>
<sequence length="370" mass="41600">MATDRDIEDLSMLGGYLIFSILHRRPLPKILTLIDAGAPLWYQDDEGTSPLHAAVYVENEELVRVLIERGAIWNAVDNLHNTAADIALSMNNENCYRLIRDAGIRSELLLDLISSRPSLPAAIVLRADDDTATGSTEVFLSSKLHYTQDEHGQEICLLREGDKEVGVMMGWERDISEYCALKLLCADHPRLNDGLKILNVGFGLGIIDSFFQELPTPPALHVIIEAHPDVQEHMRSQGWYSKPNVRILEGKWQDYVDSLALLGVGGFDVIYTDTFSEEYDELHQFFKSLPDLVDGSGSRFSFFNGLGATNVLFYDVYTNISEMHLNDLGLDVTWTQLRVAPKATEDRWGGSLQYFSLPFYQLPVGKMRLA</sequence>
<dbReference type="EMBL" id="MU117964">
    <property type="protein sequence ID" value="KAF9653270.1"/>
    <property type="molecule type" value="Genomic_DNA"/>
</dbReference>
<evidence type="ECO:0000313" key="1">
    <source>
        <dbReference type="EMBL" id="KAF9653270.1"/>
    </source>
</evidence>
<name>A0ACB6ZTU2_THEGA</name>
<dbReference type="Proteomes" id="UP000886501">
    <property type="component" value="Unassembled WGS sequence"/>
</dbReference>
<gene>
    <name evidence="1" type="ORF">BDM02DRAFT_3087602</name>
</gene>
<protein>
    <submittedName>
        <fullName evidence="1">Uncharacterized protein</fullName>
    </submittedName>
</protein>
<reference evidence="1" key="2">
    <citation type="journal article" date="2020" name="Nat. Commun.">
        <title>Large-scale genome sequencing of mycorrhizal fungi provides insights into the early evolution of symbiotic traits.</title>
        <authorList>
            <person name="Miyauchi S."/>
            <person name="Kiss E."/>
            <person name="Kuo A."/>
            <person name="Drula E."/>
            <person name="Kohler A."/>
            <person name="Sanchez-Garcia M."/>
            <person name="Morin E."/>
            <person name="Andreopoulos B."/>
            <person name="Barry K.W."/>
            <person name="Bonito G."/>
            <person name="Buee M."/>
            <person name="Carver A."/>
            <person name="Chen C."/>
            <person name="Cichocki N."/>
            <person name="Clum A."/>
            <person name="Culley D."/>
            <person name="Crous P.W."/>
            <person name="Fauchery L."/>
            <person name="Girlanda M."/>
            <person name="Hayes R.D."/>
            <person name="Keri Z."/>
            <person name="LaButti K."/>
            <person name="Lipzen A."/>
            <person name="Lombard V."/>
            <person name="Magnuson J."/>
            <person name="Maillard F."/>
            <person name="Murat C."/>
            <person name="Nolan M."/>
            <person name="Ohm R.A."/>
            <person name="Pangilinan J."/>
            <person name="Pereira M.F."/>
            <person name="Perotto S."/>
            <person name="Peter M."/>
            <person name="Pfister S."/>
            <person name="Riley R."/>
            <person name="Sitrit Y."/>
            <person name="Stielow J.B."/>
            <person name="Szollosi G."/>
            <person name="Zifcakova L."/>
            <person name="Stursova M."/>
            <person name="Spatafora J.W."/>
            <person name="Tedersoo L."/>
            <person name="Vaario L.M."/>
            <person name="Yamada A."/>
            <person name="Yan M."/>
            <person name="Wang P."/>
            <person name="Xu J."/>
            <person name="Bruns T."/>
            <person name="Baldrian P."/>
            <person name="Vilgalys R."/>
            <person name="Dunand C."/>
            <person name="Henrissat B."/>
            <person name="Grigoriev I.V."/>
            <person name="Hibbett D."/>
            <person name="Nagy L.G."/>
            <person name="Martin F.M."/>
        </authorList>
    </citation>
    <scope>NUCLEOTIDE SEQUENCE</scope>
    <source>
        <strain evidence="1">P2</strain>
    </source>
</reference>
<proteinExistence type="predicted"/>
<comment type="caution">
    <text evidence="1">The sequence shown here is derived from an EMBL/GenBank/DDBJ whole genome shotgun (WGS) entry which is preliminary data.</text>
</comment>
<evidence type="ECO:0000313" key="2">
    <source>
        <dbReference type="Proteomes" id="UP000886501"/>
    </source>
</evidence>
<organism evidence="1 2">
    <name type="scientific">Thelephora ganbajun</name>
    <name type="common">Ganba fungus</name>
    <dbReference type="NCBI Taxonomy" id="370292"/>
    <lineage>
        <taxon>Eukaryota</taxon>
        <taxon>Fungi</taxon>
        <taxon>Dikarya</taxon>
        <taxon>Basidiomycota</taxon>
        <taxon>Agaricomycotina</taxon>
        <taxon>Agaricomycetes</taxon>
        <taxon>Thelephorales</taxon>
        <taxon>Thelephoraceae</taxon>
        <taxon>Thelephora</taxon>
    </lineage>
</organism>
<reference evidence="1" key="1">
    <citation type="submission" date="2019-10" db="EMBL/GenBank/DDBJ databases">
        <authorList>
            <consortium name="DOE Joint Genome Institute"/>
            <person name="Kuo A."/>
            <person name="Miyauchi S."/>
            <person name="Kiss E."/>
            <person name="Drula E."/>
            <person name="Kohler A."/>
            <person name="Sanchez-Garcia M."/>
            <person name="Andreopoulos B."/>
            <person name="Barry K.W."/>
            <person name="Bonito G."/>
            <person name="Buee M."/>
            <person name="Carver A."/>
            <person name="Chen C."/>
            <person name="Cichocki N."/>
            <person name="Clum A."/>
            <person name="Culley D."/>
            <person name="Crous P.W."/>
            <person name="Fauchery L."/>
            <person name="Girlanda M."/>
            <person name="Hayes R."/>
            <person name="Keri Z."/>
            <person name="Labutti K."/>
            <person name="Lipzen A."/>
            <person name="Lombard V."/>
            <person name="Magnuson J."/>
            <person name="Maillard F."/>
            <person name="Morin E."/>
            <person name="Murat C."/>
            <person name="Nolan M."/>
            <person name="Ohm R."/>
            <person name="Pangilinan J."/>
            <person name="Pereira M."/>
            <person name="Perotto S."/>
            <person name="Peter M."/>
            <person name="Riley R."/>
            <person name="Sitrit Y."/>
            <person name="Stielow B."/>
            <person name="Szollosi G."/>
            <person name="Zifcakova L."/>
            <person name="Stursova M."/>
            <person name="Spatafora J.W."/>
            <person name="Tedersoo L."/>
            <person name="Vaario L.-M."/>
            <person name="Yamada A."/>
            <person name="Yan M."/>
            <person name="Wang P."/>
            <person name="Xu J."/>
            <person name="Bruns T."/>
            <person name="Baldrian P."/>
            <person name="Vilgalys R."/>
            <person name="Henrissat B."/>
            <person name="Grigoriev I.V."/>
            <person name="Hibbett D."/>
            <person name="Nagy L.G."/>
            <person name="Martin F.M."/>
        </authorList>
    </citation>
    <scope>NUCLEOTIDE SEQUENCE</scope>
    <source>
        <strain evidence="1">P2</strain>
    </source>
</reference>